<accession>A0ABT0TWD7</accession>
<comment type="caution">
    <text evidence="1">The sequence shown here is derived from an EMBL/GenBank/DDBJ whole genome shotgun (WGS) entry which is preliminary data.</text>
</comment>
<proteinExistence type="predicted"/>
<evidence type="ECO:0000313" key="2">
    <source>
        <dbReference type="Proteomes" id="UP001203831"/>
    </source>
</evidence>
<gene>
    <name evidence="1" type="ORF">L7J86_00745</name>
</gene>
<evidence type="ECO:0000313" key="1">
    <source>
        <dbReference type="EMBL" id="MCM0158312.1"/>
    </source>
</evidence>
<sequence length="59" mass="6813">MEKHLYVNLLPIKSVKKIDIDNIKKINININNLKKFLGPRKFNHNIYEIKKPGTALGLA</sequence>
<dbReference type="RefSeq" id="WP_250672668.1">
    <property type="nucleotide sequence ID" value="NZ_JAKMAI010000007.1"/>
</dbReference>
<protein>
    <submittedName>
        <fullName evidence="1">Uncharacterized protein</fullName>
    </submittedName>
</protein>
<keyword evidence="2" id="KW-1185">Reference proteome</keyword>
<organism evidence="1 2">
    <name type="scientific">endosymbiont of Metamasius hemipterus</name>
    <dbReference type="NCBI Taxonomy" id="204627"/>
    <lineage>
        <taxon>Bacteria</taxon>
        <taxon>Pseudomonadati</taxon>
        <taxon>Pseudomonadota</taxon>
        <taxon>Gammaproteobacteria</taxon>
        <taxon>Candidatus Nardonella</taxon>
    </lineage>
</organism>
<reference evidence="1" key="1">
    <citation type="submission" date="2022-01" db="EMBL/GenBank/DDBJ databases">
        <title>Genome assemble of Metamasius hemipterus Nardonella endosymbiont.</title>
        <authorList>
            <person name="Palmieri L."/>
            <person name="Pavarini R."/>
            <person name="Sharma P."/>
        </authorList>
    </citation>
    <scope>NUCLEOTIDE SEQUENCE [LARGE SCALE GENOMIC DNA]</scope>
    <source>
        <strain evidence="1">NARMHE1</strain>
    </source>
</reference>
<name>A0ABT0TWD7_9GAMM</name>
<dbReference type="EMBL" id="JAKMAI010000007">
    <property type="protein sequence ID" value="MCM0158312.1"/>
    <property type="molecule type" value="Genomic_DNA"/>
</dbReference>
<dbReference type="Proteomes" id="UP001203831">
    <property type="component" value="Unassembled WGS sequence"/>
</dbReference>